<accession>A0A518ATT7</accession>
<gene>
    <name evidence="1" type="ORF">Pan181_43700</name>
</gene>
<dbReference type="EMBL" id="CP036278">
    <property type="protein sequence ID" value="QDU58143.1"/>
    <property type="molecule type" value="Genomic_DNA"/>
</dbReference>
<dbReference type="AlphaFoldDB" id="A0A518ATT7"/>
<reference evidence="1 2" key="1">
    <citation type="submission" date="2019-02" db="EMBL/GenBank/DDBJ databases">
        <title>Deep-cultivation of Planctomycetes and their phenomic and genomic characterization uncovers novel biology.</title>
        <authorList>
            <person name="Wiegand S."/>
            <person name="Jogler M."/>
            <person name="Boedeker C."/>
            <person name="Pinto D."/>
            <person name="Vollmers J."/>
            <person name="Rivas-Marin E."/>
            <person name="Kohn T."/>
            <person name="Peeters S.H."/>
            <person name="Heuer A."/>
            <person name="Rast P."/>
            <person name="Oberbeckmann S."/>
            <person name="Bunk B."/>
            <person name="Jeske O."/>
            <person name="Meyerdierks A."/>
            <person name="Storesund J.E."/>
            <person name="Kallscheuer N."/>
            <person name="Luecker S."/>
            <person name="Lage O.M."/>
            <person name="Pohl T."/>
            <person name="Merkel B.J."/>
            <person name="Hornburger P."/>
            <person name="Mueller R.-W."/>
            <person name="Bruemmer F."/>
            <person name="Labrenz M."/>
            <person name="Spormann A.M."/>
            <person name="Op den Camp H."/>
            <person name="Overmann J."/>
            <person name="Amann R."/>
            <person name="Jetten M.S.M."/>
            <person name="Mascher T."/>
            <person name="Medema M.H."/>
            <person name="Devos D.P."/>
            <person name="Kaster A.-K."/>
            <person name="Ovreas L."/>
            <person name="Rohde M."/>
            <person name="Galperin M.Y."/>
            <person name="Jogler C."/>
        </authorList>
    </citation>
    <scope>NUCLEOTIDE SEQUENCE [LARGE SCALE GENOMIC DNA]</scope>
    <source>
        <strain evidence="1 2">Pan181</strain>
    </source>
</reference>
<evidence type="ECO:0000313" key="2">
    <source>
        <dbReference type="Proteomes" id="UP000315750"/>
    </source>
</evidence>
<evidence type="ECO:0000313" key="1">
    <source>
        <dbReference type="EMBL" id="QDU58143.1"/>
    </source>
</evidence>
<dbReference type="KEGG" id="amuc:Pan181_43700"/>
<protein>
    <submittedName>
        <fullName evidence="1">Uncharacterized protein</fullName>
    </submittedName>
</protein>
<name>A0A518ATT7_9BACT</name>
<dbReference type="Proteomes" id="UP000315750">
    <property type="component" value="Chromosome"/>
</dbReference>
<sequence>MPHIAGFLIMVDLLLTGRNVVGSGYAVCALDASRGFRGELPPAGWSQNYIFVRPPASGPQAVSH</sequence>
<keyword evidence="2" id="KW-1185">Reference proteome</keyword>
<proteinExistence type="predicted"/>
<organism evidence="1 2">
    <name type="scientific">Aeoliella mucimassa</name>
    <dbReference type="NCBI Taxonomy" id="2527972"/>
    <lineage>
        <taxon>Bacteria</taxon>
        <taxon>Pseudomonadati</taxon>
        <taxon>Planctomycetota</taxon>
        <taxon>Planctomycetia</taxon>
        <taxon>Pirellulales</taxon>
        <taxon>Lacipirellulaceae</taxon>
        <taxon>Aeoliella</taxon>
    </lineage>
</organism>